<dbReference type="STRING" id="1743168.A8O14_06490"/>
<dbReference type="OrthoDB" id="9795530at2"/>
<dbReference type="SUPFAM" id="SSF81296">
    <property type="entry name" value="E set domains"/>
    <property type="match status" value="1"/>
</dbReference>
<accession>A0A191UFR3</accession>
<evidence type="ECO:0000313" key="3">
    <source>
        <dbReference type="Proteomes" id="UP000078463"/>
    </source>
</evidence>
<dbReference type="EMBL" id="CP015922">
    <property type="protein sequence ID" value="ANI99751.1"/>
    <property type="molecule type" value="Genomic_DNA"/>
</dbReference>
<dbReference type="InterPro" id="IPR014880">
    <property type="entry name" value="SoxZ_dom"/>
</dbReference>
<evidence type="ECO:0000259" key="1">
    <source>
        <dbReference type="Pfam" id="PF08770"/>
    </source>
</evidence>
<dbReference type="Gene3D" id="2.60.40.10">
    <property type="entry name" value="Immunoglobulins"/>
    <property type="match status" value="1"/>
</dbReference>
<dbReference type="Pfam" id="PF08770">
    <property type="entry name" value="SoxZ"/>
    <property type="match status" value="1"/>
</dbReference>
<dbReference type="InterPro" id="IPR013783">
    <property type="entry name" value="Ig-like_fold"/>
</dbReference>
<reference evidence="3" key="1">
    <citation type="submission" date="2016-05" db="EMBL/GenBank/DDBJ databases">
        <title>Polynucleobacter sp. QLW-P1FAT50C-4 genome.</title>
        <authorList>
            <person name="Hahn M.W."/>
        </authorList>
    </citation>
    <scope>NUCLEOTIDE SEQUENCE [LARGE SCALE GENOMIC DNA]</scope>
    <source>
        <strain evidence="3">QLW-P1FAT50C-4</strain>
    </source>
</reference>
<gene>
    <name evidence="2" type="ORF">A8O14_06490</name>
</gene>
<dbReference type="Proteomes" id="UP000078463">
    <property type="component" value="Chromosome"/>
</dbReference>
<proteinExistence type="predicted"/>
<protein>
    <submittedName>
        <fullName evidence="2">Thiosulfate oxidation carrier complex protein SoxZ</fullName>
    </submittedName>
</protein>
<dbReference type="AlphaFoldDB" id="A0A191UFR3"/>
<evidence type="ECO:0000313" key="2">
    <source>
        <dbReference type="EMBL" id="ANI99751.1"/>
    </source>
</evidence>
<dbReference type="InterPro" id="IPR014756">
    <property type="entry name" value="Ig_E-set"/>
</dbReference>
<name>A0A191UFR3_9BURK</name>
<sequence>MRKTSRTSITMPSSAKKGSIIEIRAIAQHDMESGFRYTEGGKLIPRDIIRVFTCTYNNIEIFKADFYSGIGANPLIIFTTIATETGVLEFKWTGDDGYEAMNQANITVS</sequence>
<dbReference type="RefSeq" id="WP_068948759.1">
    <property type="nucleotide sequence ID" value="NZ_CP015922.1"/>
</dbReference>
<organism evidence="2 3">
    <name type="scientific">Polynucleobacter wuianus</name>
    <dbReference type="NCBI Taxonomy" id="1743168"/>
    <lineage>
        <taxon>Bacteria</taxon>
        <taxon>Pseudomonadati</taxon>
        <taxon>Pseudomonadota</taxon>
        <taxon>Betaproteobacteria</taxon>
        <taxon>Burkholderiales</taxon>
        <taxon>Burkholderiaceae</taxon>
        <taxon>Polynucleobacter</taxon>
    </lineage>
</organism>
<keyword evidence="3" id="KW-1185">Reference proteome</keyword>
<dbReference type="KEGG" id="pwu:A8O14_06490"/>
<feature type="domain" description="Sulphur oxidation protein SoxZ" evidence="1">
    <location>
        <begin position="12"/>
        <end position="101"/>
    </location>
</feature>